<dbReference type="PROSITE" id="PS50181">
    <property type="entry name" value="FBOX"/>
    <property type="match status" value="1"/>
</dbReference>
<dbReference type="SUPFAM" id="SSF52047">
    <property type="entry name" value="RNI-like"/>
    <property type="match status" value="1"/>
</dbReference>
<dbReference type="PANTHER" id="PTHR31639">
    <property type="entry name" value="F-BOX PROTEIN-LIKE"/>
    <property type="match status" value="1"/>
</dbReference>
<proteinExistence type="predicted"/>
<organism evidence="2 3">
    <name type="scientific">Pyrus ussuriensis x Pyrus communis</name>
    <dbReference type="NCBI Taxonomy" id="2448454"/>
    <lineage>
        <taxon>Eukaryota</taxon>
        <taxon>Viridiplantae</taxon>
        <taxon>Streptophyta</taxon>
        <taxon>Embryophyta</taxon>
        <taxon>Tracheophyta</taxon>
        <taxon>Spermatophyta</taxon>
        <taxon>Magnoliopsida</taxon>
        <taxon>eudicotyledons</taxon>
        <taxon>Gunneridae</taxon>
        <taxon>Pentapetalae</taxon>
        <taxon>rosids</taxon>
        <taxon>fabids</taxon>
        <taxon>Rosales</taxon>
        <taxon>Rosaceae</taxon>
        <taxon>Amygdaloideae</taxon>
        <taxon>Maleae</taxon>
        <taxon>Pyrus</taxon>
    </lineage>
</organism>
<reference evidence="2 3" key="3">
    <citation type="submission" date="2019-11" db="EMBL/GenBank/DDBJ databases">
        <title>A de novo genome assembly of a pear dwarfing rootstock.</title>
        <authorList>
            <person name="Wang F."/>
            <person name="Wang J."/>
            <person name="Li S."/>
            <person name="Zhang Y."/>
            <person name="Fang M."/>
            <person name="Ma L."/>
            <person name="Zhao Y."/>
            <person name="Jiang S."/>
        </authorList>
    </citation>
    <scope>NUCLEOTIDE SEQUENCE [LARGE SCALE GENOMIC DNA]</scope>
    <source>
        <strain evidence="2">S2</strain>
        <tissue evidence="2">Leaf</tissue>
    </source>
</reference>
<comment type="caution">
    <text evidence="2">The sequence shown here is derived from an EMBL/GenBank/DDBJ whole genome shotgun (WGS) entry which is preliminary data.</text>
</comment>
<gene>
    <name evidence="2" type="ORF">D8674_026600</name>
</gene>
<dbReference type="OrthoDB" id="1274461at2759"/>
<dbReference type="InterPro" id="IPR055411">
    <property type="entry name" value="LRR_FXL15/At3g58940/PEG3-like"/>
</dbReference>
<feature type="non-terminal residue" evidence="2">
    <location>
        <position position="1"/>
    </location>
</feature>
<sequence>QGKPSESCLKRKMELDRISNLPSDAIDRILSCLPIKEAVKTSALSSKWRYKTALLTHLVFDNQCFSTQKHITFQNIVDQVLLLHIGPIHSLRFSLIRPLAAAALDRWILHLSRNSIKELILEFWEIDVCYNLPSCLFSCQDLVCLEIRNCLLKPPPTFKGFRSLKSLSIGMVTMAQDVFDNLIVSCPLLERLIVSLCDGFTHLNVDAPNLQYFAFGGSFETVNLENTLNLVEVDIDFCDEDLRWVSHSSSHLVKFLDRLPCIQRLTIQSSFLEVMDTSFTLGNGYLNIFIDSAAFCICCAAVFGCWCLAPKASPTLSISEVSFYNH</sequence>
<evidence type="ECO:0000313" key="3">
    <source>
        <dbReference type="Proteomes" id="UP000327157"/>
    </source>
</evidence>
<feature type="domain" description="F-box" evidence="1">
    <location>
        <begin position="15"/>
        <end position="63"/>
    </location>
</feature>
<dbReference type="AlphaFoldDB" id="A0A5N5I7C1"/>
<dbReference type="PANTHER" id="PTHR31639:SF93">
    <property type="entry name" value="F-BOX_FBD_LRR PROTEIN"/>
    <property type="match status" value="1"/>
</dbReference>
<dbReference type="SUPFAM" id="SSF81383">
    <property type="entry name" value="F-box domain"/>
    <property type="match status" value="1"/>
</dbReference>
<evidence type="ECO:0000259" key="1">
    <source>
        <dbReference type="PROSITE" id="PS50181"/>
    </source>
</evidence>
<reference evidence="3" key="2">
    <citation type="submission" date="2019-10" db="EMBL/GenBank/DDBJ databases">
        <title>A de novo genome assembly of a pear dwarfing rootstock.</title>
        <authorList>
            <person name="Wang F."/>
            <person name="Wang J."/>
            <person name="Li S."/>
            <person name="Zhang Y."/>
            <person name="Fang M."/>
            <person name="Ma L."/>
            <person name="Zhao Y."/>
            <person name="Jiang S."/>
        </authorList>
    </citation>
    <scope>NUCLEOTIDE SEQUENCE [LARGE SCALE GENOMIC DNA]</scope>
</reference>
<dbReference type="Gene3D" id="3.80.10.10">
    <property type="entry name" value="Ribonuclease Inhibitor"/>
    <property type="match status" value="1"/>
</dbReference>
<dbReference type="Pfam" id="PF24758">
    <property type="entry name" value="LRR_At5g56370"/>
    <property type="match status" value="1"/>
</dbReference>
<dbReference type="InterPro" id="IPR036047">
    <property type="entry name" value="F-box-like_dom_sf"/>
</dbReference>
<dbReference type="InterPro" id="IPR001810">
    <property type="entry name" value="F-box_dom"/>
</dbReference>
<evidence type="ECO:0000313" key="2">
    <source>
        <dbReference type="EMBL" id="KAB2636066.1"/>
    </source>
</evidence>
<keyword evidence="3" id="KW-1185">Reference proteome</keyword>
<reference evidence="2 3" key="1">
    <citation type="submission" date="2019-09" db="EMBL/GenBank/DDBJ databases">
        <authorList>
            <person name="Ou C."/>
        </authorList>
    </citation>
    <scope>NUCLEOTIDE SEQUENCE [LARGE SCALE GENOMIC DNA]</scope>
    <source>
        <strain evidence="2">S2</strain>
        <tissue evidence="2">Leaf</tissue>
    </source>
</reference>
<dbReference type="Proteomes" id="UP000327157">
    <property type="component" value="Chromosome 5"/>
</dbReference>
<dbReference type="InterPro" id="IPR032675">
    <property type="entry name" value="LRR_dom_sf"/>
</dbReference>
<name>A0A5N5I7C1_9ROSA</name>
<dbReference type="EMBL" id="SMOL01000004">
    <property type="protein sequence ID" value="KAB2636066.1"/>
    <property type="molecule type" value="Genomic_DNA"/>
</dbReference>
<accession>A0A5N5I7C1</accession>
<dbReference type="Pfam" id="PF00646">
    <property type="entry name" value="F-box"/>
    <property type="match status" value="1"/>
</dbReference>
<protein>
    <submittedName>
        <fullName evidence="2">F-box/FBD/LRR-repeat protein</fullName>
    </submittedName>
</protein>